<name>A0A9P1CMR2_9DINO</name>
<sequence length="306" mass="32640">MKNRGRSLAWLLCSFLVASVMRRPGLTFLVAPAGPSQRRALLLGVSGAISVPTEVRAESTGAAKLKECESEVKQILGGLSSSAPNVFAMTPAQVSEVNERGPPKMGSFASAEGPCSASALRTAAEALAKSPPPGLNRQQLEKLEDGPKRIVEAREAIVEANNQKQGARLFGAVKRSLHIGDPGISPRGQIASQHYCAVLELEIATPAKVEEAVNATWDVWMQPRLATKALSQLAQGRGTWQVAEQVLSAMRRGAAETSTFHYHAAMNACATTDMWQCALNLLKNLQHGRPKTWAKEEIGVGTVSAV</sequence>
<reference evidence="2" key="1">
    <citation type="submission" date="2022-10" db="EMBL/GenBank/DDBJ databases">
        <authorList>
            <person name="Chen Y."/>
            <person name="Dougan E. K."/>
            <person name="Chan C."/>
            <person name="Rhodes N."/>
            <person name="Thang M."/>
        </authorList>
    </citation>
    <scope>NUCLEOTIDE SEQUENCE</scope>
</reference>
<dbReference type="OrthoDB" id="428573at2759"/>
<dbReference type="EMBL" id="CAMXCT020001932">
    <property type="protein sequence ID" value="CAL1147645.1"/>
    <property type="molecule type" value="Genomic_DNA"/>
</dbReference>
<dbReference type="Proteomes" id="UP001152797">
    <property type="component" value="Unassembled WGS sequence"/>
</dbReference>
<protein>
    <submittedName>
        <fullName evidence="2">Uncharacterized protein</fullName>
    </submittedName>
</protein>
<evidence type="ECO:0000256" key="1">
    <source>
        <dbReference type="SAM" id="SignalP"/>
    </source>
</evidence>
<comment type="caution">
    <text evidence="2">The sequence shown here is derived from an EMBL/GenBank/DDBJ whole genome shotgun (WGS) entry which is preliminary data.</text>
</comment>
<feature type="chain" id="PRO_5043270621" evidence="1">
    <location>
        <begin position="23"/>
        <end position="306"/>
    </location>
</feature>
<organism evidence="2">
    <name type="scientific">Cladocopium goreaui</name>
    <dbReference type="NCBI Taxonomy" id="2562237"/>
    <lineage>
        <taxon>Eukaryota</taxon>
        <taxon>Sar</taxon>
        <taxon>Alveolata</taxon>
        <taxon>Dinophyceae</taxon>
        <taxon>Suessiales</taxon>
        <taxon>Symbiodiniaceae</taxon>
        <taxon>Cladocopium</taxon>
    </lineage>
</organism>
<accession>A0A9P1CMR2</accession>
<dbReference type="EMBL" id="CAMXCT030001932">
    <property type="protein sequence ID" value="CAL4781582.1"/>
    <property type="molecule type" value="Genomic_DNA"/>
</dbReference>
<dbReference type="EMBL" id="CAMXCT010001932">
    <property type="protein sequence ID" value="CAI3994270.1"/>
    <property type="molecule type" value="Genomic_DNA"/>
</dbReference>
<evidence type="ECO:0000313" key="4">
    <source>
        <dbReference type="Proteomes" id="UP001152797"/>
    </source>
</evidence>
<keyword evidence="4" id="KW-1185">Reference proteome</keyword>
<proteinExistence type="predicted"/>
<evidence type="ECO:0000313" key="3">
    <source>
        <dbReference type="EMBL" id="CAL1147645.1"/>
    </source>
</evidence>
<gene>
    <name evidence="2" type="ORF">C1SCF055_LOCUS20927</name>
</gene>
<feature type="signal peptide" evidence="1">
    <location>
        <begin position="1"/>
        <end position="22"/>
    </location>
</feature>
<evidence type="ECO:0000313" key="2">
    <source>
        <dbReference type="EMBL" id="CAI3994270.1"/>
    </source>
</evidence>
<reference evidence="3" key="2">
    <citation type="submission" date="2024-04" db="EMBL/GenBank/DDBJ databases">
        <authorList>
            <person name="Chen Y."/>
            <person name="Shah S."/>
            <person name="Dougan E. K."/>
            <person name="Thang M."/>
            <person name="Chan C."/>
        </authorList>
    </citation>
    <scope>NUCLEOTIDE SEQUENCE [LARGE SCALE GENOMIC DNA]</scope>
</reference>
<dbReference type="AlphaFoldDB" id="A0A9P1CMR2"/>
<keyword evidence="1" id="KW-0732">Signal</keyword>